<evidence type="ECO:0000313" key="1">
    <source>
        <dbReference type="EMBL" id="MPN20163.1"/>
    </source>
</evidence>
<dbReference type="AlphaFoldDB" id="A0A645G8B6"/>
<reference evidence="1" key="1">
    <citation type="submission" date="2019-08" db="EMBL/GenBank/DDBJ databases">
        <authorList>
            <person name="Kucharzyk K."/>
            <person name="Murdoch R.W."/>
            <person name="Higgins S."/>
            <person name="Loffler F."/>
        </authorList>
    </citation>
    <scope>NUCLEOTIDE SEQUENCE</scope>
</reference>
<sequence>MGGVKLRPVKVPLHQGEVQLPPAQFAQQLLCIAHLHTHIRPGMFQQVRAQRTGNQKLAHRHGHSKAQRQFSVYPCTQPFPQQQLVVAHGGGCPAQYLPLGRQV</sequence>
<accession>A0A645G8B6</accession>
<proteinExistence type="predicted"/>
<dbReference type="EMBL" id="VSSQ01067851">
    <property type="protein sequence ID" value="MPN20163.1"/>
    <property type="molecule type" value="Genomic_DNA"/>
</dbReference>
<gene>
    <name evidence="1" type="ORF">SDC9_167540</name>
</gene>
<protein>
    <submittedName>
        <fullName evidence="1">Uncharacterized protein</fullName>
    </submittedName>
</protein>
<name>A0A645G8B6_9ZZZZ</name>
<comment type="caution">
    <text evidence="1">The sequence shown here is derived from an EMBL/GenBank/DDBJ whole genome shotgun (WGS) entry which is preliminary data.</text>
</comment>
<organism evidence="1">
    <name type="scientific">bioreactor metagenome</name>
    <dbReference type="NCBI Taxonomy" id="1076179"/>
    <lineage>
        <taxon>unclassified sequences</taxon>
        <taxon>metagenomes</taxon>
        <taxon>ecological metagenomes</taxon>
    </lineage>
</organism>